<gene>
    <name evidence="1" type="ORF">HYPSUDRAFT_44056</name>
</gene>
<dbReference type="EMBL" id="KN817575">
    <property type="protein sequence ID" value="KJA19686.1"/>
    <property type="molecule type" value="Genomic_DNA"/>
</dbReference>
<keyword evidence="2" id="KW-1185">Reference proteome</keyword>
<evidence type="ECO:0000313" key="2">
    <source>
        <dbReference type="Proteomes" id="UP000054270"/>
    </source>
</evidence>
<proteinExistence type="predicted"/>
<name>A0A0D2NSZ9_HYPSF</name>
<sequence length="157" mass="18140">MSVEYIASIWDDNAKAWDPEKCPLVVKGHRIPMYLWSKIYKNNRHAISGSTNVWQAAKQNWLNCSYLAKEYLCMGEDNFWGKWSDSELTPDGERIKSCSTTILRGLLKERKVLNASLVREAKNDLDFMQSAIYVKNNVECQVSCPEALARRYKNSRP</sequence>
<evidence type="ECO:0000313" key="1">
    <source>
        <dbReference type="EMBL" id="KJA19686.1"/>
    </source>
</evidence>
<dbReference type="AlphaFoldDB" id="A0A0D2NSZ9"/>
<organism evidence="1 2">
    <name type="scientific">Hypholoma sublateritium (strain FD-334 SS-4)</name>
    <dbReference type="NCBI Taxonomy" id="945553"/>
    <lineage>
        <taxon>Eukaryota</taxon>
        <taxon>Fungi</taxon>
        <taxon>Dikarya</taxon>
        <taxon>Basidiomycota</taxon>
        <taxon>Agaricomycotina</taxon>
        <taxon>Agaricomycetes</taxon>
        <taxon>Agaricomycetidae</taxon>
        <taxon>Agaricales</taxon>
        <taxon>Agaricineae</taxon>
        <taxon>Strophariaceae</taxon>
        <taxon>Hypholoma</taxon>
    </lineage>
</organism>
<accession>A0A0D2NSZ9</accession>
<reference evidence="2" key="1">
    <citation type="submission" date="2014-04" db="EMBL/GenBank/DDBJ databases">
        <title>Evolutionary Origins and Diversification of the Mycorrhizal Mutualists.</title>
        <authorList>
            <consortium name="DOE Joint Genome Institute"/>
            <consortium name="Mycorrhizal Genomics Consortium"/>
            <person name="Kohler A."/>
            <person name="Kuo A."/>
            <person name="Nagy L.G."/>
            <person name="Floudas D."/>
            <person name="Copeland A."/>
            <person name="Barry K.W."/>
            <person name="Cichocki N."/>
            <person name="Veneault-Fourrey C."/>
            <person name="LaButti K."/>
            <person name="Lindquist E.A."/>
            <person name="Lipzen A."/>
            <person name="Lundell T."/>
            <person name="Morin E."/>
            <person name="Murat C."/>
            <person name="Riley R."/>
            <person name="Ohm R."/>
            <person name="Sun H."/>
            <person name="Tunlid A."/>
            <person name="Henrissat B."/>
            <person name="Grigoriev I.V."/>
            <person name="Hibbett D.S."/>
            <person name="Martin F."/>
        </authorList>
    </citation>
    <scope>NUCLEOTIDE SEQUENCE [LARGE SCALE GENOMIC DNA]</scope>
    <source>
        <strain evidence="2">FD-334 SS-4</strain>
    </source>
</reference>
<dbReference type="Proteomes" id="UP000054270">
    <property type="component" value="Unassembled WGS sequence"/>
</dbReference>
<protein>
    <submittedName>
        <fullName evidence="1">Uncharacterized protein</fullName>
    </submittedName>
</protein>